<keyword evidence="3" id="KW-0175">Coiled coil</keyword>
<accession>A0A1X6WRV6</accession>
<feature type="domain" description="CwlT-like lysozyme" evidence="6">
    <location>
        <begin position="668"/>
        <end position="825"/>
    </location>
</feature>
<dbReference type="PANTHER" id="PTHR21666:SF289">
    <property type="entry name" value="L-ALA--D-GLU ENDOPEPTIDASE"/>
    <property type="match status" value="1"/>
</dbReference>
<dbReference type="EC" id="3.4.24.-" evidence="7"/>
<proteinExistence type="predicted"/>
<dbReference type="InterPro" id="IPR050570">
    <property type="entry name" value="Cell_wall_metabolism_enzyme"/>
</dbReference>
<organism evidence="7 8">
    <name type="scientific">Vagococcus fluvialis bH819</name>
    <dbReference type="NCBI Taxonomy" id="1255619"/>
    <lineage>
        <taxon>Bacteria</taxon>
        <taxon>Bacillati</taxon>
        <taxon>Bacillota</taxon>
        <taxon>Bacilli</taxon>
        <taxon>Lactobacillales</taxon>
        <taxon>Enterococcaceae</taxon>
        <taxon>Vagococcus</taxon>
    </lineage>
</organism>
<name>A0A1X6WRV6_9ENTE</name>
<dbReference type="InterPro" id="IPR047194">
    <property type="entry name" value="CwlT-like_lysozyme"/>
</dbReference>
<dbReference type="CDD" id="cd12797">
    <property type="entry name" value="M23_peptidase"/>
    <property type="match status" value="1"/>
</dbReference>
<evidence type="ECO:0000256" key="1">
    <source>
        <dbReference type="ARBA" id="ARBA00004241"/>
    </source>
</evidence>
<dbReference type="OrthoDB" id="9805070at2"/>
<dbReference type="Pfam" id="PF13702">
    <property type="entry name" value="Lysozyme_like"/>
    <property type="match status" value="1"/>
</dbReference>
<feature type="compositionally biased region" description="Basic and acidic residues" evidence="4">
    <location>
        <begin position="1"/>
        <end position="30"/>
    </location>
</feature>
<dbReference type="Pfam" id="PF01551">
    <property type="entry name" value="Peptidase_M23"/>
    <property type="match status" value="1"/>
</dbReference>
<comment type="subcellular location">
    <subcellularLocation>
        <location evidence="1">Cell surface</location>
    </subcellularLocation>
</comment>
<keyword evidence="8" id="KW-1185">Reference proteome</keyword>
<dbReference type="InterPro" id="IPR016047">
    <property type="entry name" value="M23ase_b-sheet_dom"/>
</dbReference>
<gene>
    <name evidence="7" type="ORF">FM121_12995</name>
</gene>
<dbReference type="GO" id="GO:0009986">
    <property type="term" value="C:cell surface"/>
    <property type="evidence" value="ECO:0007669"/>
    <property type="project" value="UniProtKB-SubCell"/>
</dbReference>
<sequence length="953" mass="107315">MKAQNKKDKLLNKKEQPKIESKHVRSRDINRQSVDLTAKHHHTSSANDSNGLLKSKELVTETLQGKQNQYRNALNTEEKYNNLLHSKLKPTDKGIMAHSKILRKDTEGIKEKLKSQKNDLKIYSNVPKRELLQAKTDKKELLLEGINNQQTLTPKEARREAKSNLKVTQKEYKLMRSEVKKESNTLKNAINNEKNLSKEELKGLRDKKIALNRTKMNVKVNKKLVKHSVNNDPFAVRNQVKTESKARIKQDLINKTTSPVKQDDTFGEAINLVQQTKQANMQMRQALKVTKLAGKLSMKTAKGSYGLGNKTYNLVRGKGFYRTPPHLTTRAELMKKARRSQRRLMAYSNQKKFQFSFEVNKMVSQASKALSTAVKAVATNPITLSVLGFILICLVVVGIASGNQYAISQTEEDLTDSWAYMTKLDTDHNDDSNTFYTNFNDVMFYMNYRFEDYQLDEKYSLTKTYRKYLSTMWSKLNGSSPNYEIVSMDSLIKNKKSSYYLNKEDYSEYKENKSEYGYLSLDGQLSFPFKTKELTVTRRFGYEGKGKNAKLFNQIIVKSEPGTDIVAPMSGTVSKITGTDSIEIKLSKDHKIILKGVNNSRFIGGETITEGAYIGKGTDATLSIKYFSYQSEEAKWKAVNPAFYFPKVIYTQETLLGSDYDSMSLSPQVISLIPKFKQAMKEVGMPEKYLPIVLAVCMQESGGRVPDVMQSSESLGLPRNTLGTDASIRQGVRYLWGNMRLIGLELINKDDKYVKTAVQAYNYGVGFIPYTKSNNYAFTEELATGFAMMMSGGTGGYGDSKYVAHVWRYISSGGQKNPGNGQFSYPLPNRLASISGFDYRINPKTGVAEFHTGLDFAVGFGTEVYAAEDAVVMRATDVGDTYGINVVLKHKKGNYWTRYAHLSKAMVSENGTVKKGQLIGLVGSTGLSTGPHLHFEVMTSMYAGHVDPRGFIK</sequence>
<reference evidence="8" key="1">
    <citation type="submission" date="2017-02" db="EMBL/GenBank/DDBJ databases">
        <authorList>
            <person name="Dridi B."/>
        </authorList>
    </citation>
    <scope>NUCLEOTIDE SEQUENCE [LARGE SCALE GENOMIC DNA]</scope>
    <source>
        <strain evidence="8">bH819</strain>
    </source>
</reference>
<dbReference type="InterPro" id="IPR011055">
    <property type="entry name" value="Dup_hybrid_motif"/>
</dbReference>
<evidence type="ECO:0000256" key="3">
    <source>
        <dbReference type="SAM" id="Coils"/>
    </source>
</evidence>
<dbReference type="PANTHER" id="PTHR21666">
    <property type="entry name" value="PEPTIDASE-RELATED"/>
    <property type="match status" value="1"/>
</dbReference>
<dbReference type="GO" id="GO:0004222">
    <property type="term" value="F:metalloendopeptidase activity"/>
    <property type="evidence" value="ECO:0007669"/>
    <property type="project" value="TreeGrafter"/>
</dbReference>
<feature type="coiled-coil region" evidence="3">
    <location>
        <begin position="158"/>
        <end position="207"/>
    </location>
</feature>
<dbReference type="AlphaFoldDB" id="A0A1X6WRV6"/>
<protein>
    <submittedName>
        <fullName evidence="7">Peptidase, family M23</fullName>
        <ecNumber evidence="7">3.4.24.-</ecNumber>
    </submittedName>
</protein>
<dbReference type="Gene3D" id="1.10.530.10">
    <property type="match status" value="1"/>
</dbReference>
<keyword evidence="7" id="KW-0378">Hydrolase</keyword>
<evidence type="ECO:0000259" key="6">
    <source>
        <dbReference type="Pfam" id="PF13702"/>
    </source>
</evidence>
<dbReference type="Proteomes" id="UP000195918">
    <property type="component" value="Unassembled WGS sequence"/>
</dbReference>
<evidence type="ECO:0000313" key="7">
    <source>
        <dbReference type="EMBL" id="SLM87007.1"/>
    </source>
</evidence>
<dbReference type="InterPro" id="IPR023346">
    <property type="entry name" value="Lysozyme-like_dom_sf"/>
</dbReference>
<dbReference type="SUPFAM" id="SSF51261">
    <property type="entry name" value="Duplicated hybrid motif"/>
    <property type="match status" value="1"/>
</dbReference>
<dbReference type="CDD" id="cd16891">
    <property type="entry name" value="CwlT-like"/>
    <property type="match status" value="1"/>
</dbReference>
<dbReference type="EMBL" id="FWFD01000018">
    <property type="protein sequence ID" value="SLM87007.1"/>
    <property type="molecule type" value="Genomic_DNA"/>
</dbReference>
<dbReference type="RefSeq" id="WP_086952633.1">
    <property type="nucleotide sequence ID" value="NZ_FWFD01000018.1"/>
</dbReference>
<evidence type="ECO:0000313" key="8">
    <source>
        <dbReference type="Proteomes" id="UP000195918"/>
    </source>
</evidence>
<evidence type="ECO:0000259" key="5">
    <source>
        <dbReference type="Pfam" id="PF01551"/>
    </source>
</evidence>
<evidence type="ECO:0000256" key="2">
    <source>
        <dbReference type="ARBA" id="ARBA00022729"/>
    </source>
</evidence>
<keyword evidence="2" id="KW-0732">Signal</keyword>
<dbReference type="SUPFAM" id="SSF53955">
    <property type="entry name" value="Lysozyme-like"/>
    <property type="match status" value="1"/>
</dbReference>
<feature type="domain" description="M23ase beta-sheet core" evidence="5">
    <location>
        <begin position="850"/>
        <end position="939"/>
    </location>
</feature>
<feature type="region of interest" description="Disordered" evidence="4">
    <location>
        <begin position="1"/>
        <end position="53"/>
    </location>
</feature>
<dbReference type="Gene3D" id="2.70.70.10">
    <property type="entry name" value="Glucose Permease (Domain IIA)"/>
    <property type="match status" value="1"/>
</dbReference>
<evidence type="ECO:0000256" key="4">
    <source>
        <dbReference type="SAM" id="MobiDB-lite"/>
    </source>
</evidence>